<accession>A0A4Y1ZBK7</accession>
<keyword evidence="1" id="KW-0548">Nucleotidyltransferase</keyword>
<dbReference type="AlphaFoldDB" id="A0A4Y1ZBK7"/>
<evidence type="ECO:0000313" key="1">
    <source>
        <dbReference type="EMBL" id="GAY76384.1"/>
    </source>
</evidence>
<sequence length="55" mass="6361">MYQSSHQTRKASLIAEMERQRKEAEQSGNYEQAARLLSEIIDAKKKLSQVQAEHD</sequence>
<dbReference type="EC" id="2.7.7.-" evidence="1"/>
<evidence type="ECO:0000313" key="2">
    <source>
        <dbReference type="Proteomes" id="UP000319716"/>
    </source>
</evidence>
<comment type="caution">
    <text evidence="1">The sequence shown here is derived from an EMBL/GenBank/DDBJ whole genome shotgun (WGS) entry which is preliminary data.</text>
</comment>
<dbReference type="GO" id="GO:0016779">
    <property type="term" value="F:nucleotidyltransferase activity"/>
    <property type="evidence" value="ECO:0007669"/>
    <property type="project" value="UniProtKB-KW"/>
</dbReference>
<organism evidence="1 2">
    <name type="scientific">Sporolactobacillus inulinus</name>
    <dbReference type="NCBI Taxonomy" id="2078"/>
    <lineage>
        <taxon>Bacteria</taxon>
        <taxon>Bacillati</taxon>
        <taxon>Bacillota</taxon>
        <taxon>Bacilli</taxon>
        <taxon>Bacillales</taxon>
        <taxon>Sporolactobacillaceae</taxon>
        <taxon>Sporolactobacillus</taxon>
    </lineage>
</organism>
<protein>
    <submittedName>
        <fullName evidence="1">DNA primase</fullName>
        <ecNumber evidence="1">2.7.7.-</ecNumber>
    </submittedName>
</protein>
<name>A0A4Y1ZBK7_9BACL</name>
<dbReference type="EMBL" id="BEXB01000013">
    <property type="protein sequence ID" value="GAY76384.1"/>
    <property type="molecule type" value="Genomic_DNA"/>
</dbReference>
<keyword evidence="1" id="KW-0808">Transferase</keyword>
<gene>
    <name evidence="1" type="ORF">NBRC111894_1938</name>
</gene>
<dbReference type="Gene3D" id="6.10.140.360">
    <property type="match status" value="1"/>
</dbReference>
<proteinExistence type="predicted"/>
<dbReference type="Proteomes" id="UP000319716">
    <property type="component" value="Unassembled WGS sequence"/>
</dbReference>
<reference evidence="1 2" key="1">
    <citation type="submission" date="2017-11" db="EMBL/GenBank/DDBJ databases">
        <title>Draft Genome Sequence of Sporolactobacillus inulinus NBRC 111894 Isolated from Koso, a Japanese Sugar-Vegetable Fermented Beverage.</title>
        <authorList>
            <person name="Chiou T.Y."/>
            <person name="Oshima K."/>
            <person name="Suda W."/>
            <person name="Hattori M."/>
            <person name="Takahashi T."/>
        </authorList>
    </citation>
    <scope>NUCLEOTIDE SEQUENCE [LARGE SCALE GENOMIC DNA]</scope>
    <source>
        <strain evidence="1 2">NBRC111894</strain>
    </source>
</reference>